<evidence type="ECO:0000256" key="2">
    <source>
        <dbReference type="ARBA" id="ARBA00023125"/>
    </source>
</evidence>
<evidence type="ECO:0000313" key="6">
    <source>
        <dbReference type="Proteomes" id="UP001597351"/>
    </source>
</evidence>
<name>A0ABW4TNI7_9ACTN</name>
<keyword evidence="3" id="KW-0804">Transcription</keyword>
<keyword evidence="1" id="KW-0805">Transcription regulation</keyword>
<dbReference type="InterPro" id="IPR000835">
    <property type="entry name" value="HTH_MarR-typ"/>
</dbReference>
<evidence type="ECO:0000256" key="1">
    <source>
        <dbReference type="ARBA" id="ARBA00023015"/>
    </source>
</evidence>
<dbReference type="PANTHER" id="PTHR33164:SF57">
    <property type="entry name" value="MARR-FAMILY TRANSCRIPTIONAL REGULATOR"/>
    <property type="match status" value="1"/>
</dbReference>
<evidence type="ECO:0000256" key="3">
    <source>
        <dbReference type="ARBA" id="ARBA00023163"/>
    </source>
</evidence>
<dbReference type="InterPro" id="IPR023187">
    <property type="entry name" value="Tscrpt_reg_MarR-type_CS"/>
</dbReference>
<keyword evidence="6" id="KW-1185">Reference proteome</keyword>
<dbReference type="PANTHER" id="PTHR33164">
    <property type="entry name" value="TRANSCRIPTIONAL REGULATOR, MARR FAMILY"/>
    <property type="match status" value="1"/>
</dbReference>
<dbReference type="InterPro" id="IPR039422">
    <property type="entry name" value="MarR/SlyA-like"/>
</dbReference>
<dbReference type="Proteomes" id="UP001597351">
    <property type="component" value="Unassembled WGS sequence"/>
</dbReference>
<dbReference type="SUPFAM" id="SSF46785">
    <property type="entry name" value="Winged helix' DNA-binding domain"/>
    <property type="match status" value="1"/>
</dbReference>
<dbReference type="SMART" id="SM00347">
    <property type="entry name" value="HTH_MARR"/>
    <property type="match status" value="1"/>
</dbReference>
<protein>
    <submittedName>
        <fullName evidence="5">MarR family winged helix-turn-helix transcriptional regulator</fullName>
    </submittedName>
</protein>
<dbReference type="PROSITE" id="PS50995">
    <property type="entry name" value="HTH_MARR_2"/>
    <property type="match status" value="1"/>
</dbReference>
<organism evidence="5 6">
    <name type="scientific">Nocardioides aestuarii</name>
    <dbReference type="NCBI Taxonomy" id="252231"/>
    <lineage>
        <taxon>Bacteria</taxon>
        <taxon>Bacillati</taxon>
        <taxon>Actinomycetota</taxon>
        <taxon>Actinomycetes</taxon>
        <taxon>Propionibacteriales</taxon>
        <taxon>Nocardioidaceae</taxon>
        <taxon>Nocardioides</taxon>
    </lineage>
</organism>
<comment type="caution">
    <text evidence="5">The sequence shown here is derived from an EMBL/GenBank/DDBJ whole genome shotgun (WGS) entry which is preliminary data.</text>
</comment>
<keyword evidence="2" id="KW-0238">DNA-binding</keyword>
<dbReference type="PROSITE" id="PS01117">
    <property type="entry name" value="HTH_MARR_1"/>
    <property type="match status" value="1"/>
</dbReference>
<dbReference type="Gene3D" id="1.10.10.10">
    <property type="entry name" value="Winged helix-like DNA-binding domain superfamily/Winged helix DNA-binding domain"/>
    <property type="match status" value="1"/>
</dbReference>
<dbReference type="EMBL" id="JBHUGD010000003">
    <property type="protein sequence ID" value="MFD1947092.1"/>
    <property type="molecule type" value="Genomic_DNA"/>
</dbReference>
<dbReference type="InterPro" id="IPR036390">
    <property type="entry name" value="WH_DNA-bd_sf"/>
</dbReference>
<reference evidence="6" key="1">
    <citation type="journal article" date="2019" name="Int. J. Syst. Evol. Microbiol.">
        <title>The Global Catalogue of Microorganisms (GCM) 10K type strain sequencing project: providing services to taxonomists for standard genome sequencing and annotation.</title>
        <authorList>
            <consortium name="The Broad Institute Genomics Platform"/>
            <consortium name="The Broad Institute Genome Sequencing Center for Infectious Disease"/>
            <person name="Wu L."/>
            <person name="Ma J."/>
        </authorList>
    </citation>
    <scope>NUCLEOTIDE SEQUENCE [LARGE SCALE GENOMIC DNA]</scope>
    <source>
        <strain evidence="6">CGMCC 1.12477</strain>
    </source>
</reference>
<proteinExistence type="predicted"/>
<evidence type="ECO:0000313" key="5">
    <source>
        <dbReference type="EMBL" id="MFD1947092.1"/>
    </source>
</evidence>
<dbReference type="RefSeq" id="WP_343917865.1">
    <property type="nucleotide sequence ID" value="NZ_BAAAJT010000002.1"/>
</dbReference>
<evidence type="ECO:0000259" key="4">
    <source>
        <dbReference type="PROSITE" id="PS50995"/>
    </source>
</evidence>
<accession>A0ABW4TNI7</accession>
<dbReference type="InterPro" id="IPR036388">
    <property type="entry name" value="WH-like_DNA-bd_sf"/>
</dbReference>
<sequence>MTHVKGMVPDYPDHVVALLGRVLDGFRRDMRTAARDGGGGPEAIQGLRSSQVRLLSLTPPEGMRVTDLAERVGMTKQALGEFANDLEWLGHLESVRDPADRRVRILRPTSRGLEAVAASNEVIAAVEEEWRERLGTRKWEQLRRLLVEAADLSR</sequence>
<gene>
    <name evidence="5" type="ORF">ACFSDE_09835</name>
</gene>
<feature type="domain" description="HTH marR-type" evidence="4">
    <location>
        <begin position="12"/>
        <end position="151"/>
    </location>
</feature>